<name>V9D6T5_9EURO</name>
<dbReference type="HOGENOM" id="CLU_2108754_0_0_1"/>
<dbReference type="OrthoDB" id="3438973at2759"/>
<protein>
    <submittedName>
        <fullName evidence="1">Uncharacterized protein</fullName>
    </submittedName>
</protein>
<evidence type="ECO:0000313" key="2">
    <source>
        <dbReference type="Proteomes" id="UP000030678"/>
    </source>
</evidence>
<sequence length="115" mass="12987">MANTAAILITARPYAELLMEAAESCRDQKVQKVAYRVARKVPSEAWTTGKPHVRKLVEEWNWTTLTDLLWVGDSYGQCLTYLRAPSTAVGMLEEVFQIRKTWKPDADETATTLAL</sequence>
<gene>
    <name evidence="1" type="ORF">G647_08044</name>
</gene>
<evidence type="ECO:0000313" key="1">
    <source>
        <dbReference type="EMBL" id="ETI21697.1"/>
    </source>
</evidence>
<organism evidence="1 2">
    <name type="scientific">Cladophialophora carrionii CBS 160.54</name>
    <dbReference type="NCBI Taxonomy" id="1279043"/>
    <lineage>
        <taxon>Eukaryota</taxon>
        <taxon>Fungi</taxon>
        <taxon>Dikarya</taxon>
        <taxon>Ascomycota</taxon>
        <taxon>Pezizomycotina</taxon>
        <taxon>Eurotiomycetes</taxon>
        <taxon>Chaetothyriomycetidae</taxon>
        <taxon>Chaetothyriales</taxon>
        <taxon>Herpotrichiellaceae</taxon>
        <taxon>Cladophialophora</taxon>
    </lineage>
</organism>
<dbReference type="EMBL" id="KB822707">
    <property type="protein sequence ID" value="ETI21697.1"/>
    <property type="molecule type" value="Genomic_DNA"/>
</dbReference>
<dbReference type="AlphaFoldDB" id="V9D6T5"/>
<dbReference type="Proteomes" id="UP000030678">
    <property type="component" value="Unassembled WGS sequence"/>
</dbReference>
<reference evidence="1 2" key="1">
    <citation type="submission" date="2013-03" db="EMBL/GenBank/DDBJ databases">
        <title>The Genome Sequence of Cladophialophora carrionii CBS 160.54.</title>
        <authorList>
            <consortium name="The Broad Institute Genomics Platform"/>
            <person name="Cuomo C."/>
            <person name="de Hoog S."/>
            <person name="Gorbushina A."/>
            <person name="Walker B."/>
            <person name="Young S.K."/>
            <person name="Zeng Q."/>
            <person name="Gargeya S."/>
            <person name="Fitzgerald M."/>
            <person name="Haas B."/>
            <person name="Abouelleil A."/>
            <person name="Allen A.W."/>
            <person name="Alvarado L."/>
            <person name="Arachchi H.M."/>
            <person name="Berlin A.M."/>
            <person name="Chapman S.B."/>
            <person name="Gainer-Dewar J."/>
            <person name="Goldberg J."/>
            <person name="Griggs A."/>
            <person name="Gujja S."/>
            <person name="Hansen M."/>
            <person name="Howarth C."/>
            <person name="Imamovic A."/>
            <person name="Ireland A."/>
            <person name="Larimer J."/>
            <person name="McCowan C."/>
            <person name="Murphy C."/>
            <person name="Pearson M."/>
            <person name="Poon T.W."/>
            <person name="Priest M."/>
            <person name="Roberts A."/>
            <person name="Saif S."/>
            <person name="Shea T."/>
            <person name="Sisk P."/>
            <person name="Sykes S."/>
            <person name="Wortman J."/>
            <person name="Nusbaum C."/>
            <person name="Birren B."/>
        </authorList>
    </citation>
    <scope>NUCLEOTIDE SEQUENCE [LARGE SCALE GENOMIC DNA]</scope>
    <source>
        <strain evidence="1 2">CBS 160.54</strain>
    </source>
</reference>
<accession>V9D6T5</accession>
<dbReference type="VEuPathDB" id="FungiDB:G647_08044"/>
<dbReference type="RefSeq" id="XP_008730578.1">
    <property type="nucleotide sequence ID" value="XM_008732356.1"/>
</dbReference>
<proteinExistence type="predicted"/>
<dbReference type="GeneID" id="19986537"/>